<comment type="subunit">
    <text evidence="8">Homodimer.</text>
</comment>
<evidence type="ECO:0000256" key="7">
    <source>
        <dbReference type="ARBA" id="ARBA00049929"/>
    </source>
</evidence>
<dbReference type="PRINTS" id="PR01039">
    <property type="entry name" value="TRNASYNTHTRP"/>
</dbReference>
<feature type="binding site" evidence="8">
    <location>
        <begin position="18"/>
        <end position="19"/>
    </location>
    <ligand>
        <name>ATP</name>
        <dbReference type="ChEBI" id="CHEBI:30616"/>
    </ligand>
</feature>
<dbReference type="PANTHER" id="PTHR43766:SF1">
    <property type="entry name" value="TRYPTOPHAN--TRNA LIGASE, MITOCHONDRIAL"/>
    <property type="match status" value="1"/>
</dbReference>
<accession>A0A1G2LEI8</accession>
<dbReference type="InterPro" id="IPR001412">
    <property type="entry name" value="aa-tRNA-synth_I_CS"/>
</dbReference>
<gene>
    <name evidence="8" type="primary">trpS</name>
    <name evidence="10" type="ORF">A3B37_03370</name>
</gene>
<dbReference type="CDD" id="cd00806">
    <property type="entry name" value="TrpRS_core"/>
    <property type="match status" value="1"/>
</dbReference>
<dbReference type="GO" id="GO:0005829">
    <property type="term" value="C:cytosol"/>
    <property type="evidence" value="ECO:0007669"/>
    <property type="project" value="TreeGrafter"/>
</dbReference>
<keyword evidence="5 8" id="KW-0648">Protein biosynthesis</keyword>
<dbReference type="Proteomes" id="UP000176705">
    <property type="component" value="Unassembled WGS sequence"/>
</dbReference>
<feature type="binding site" evidence="8">
    <location>
        <begin position="10"/>
        <end position="12"/>
    </location>
    <ligand>
        <name>ATP</name>
        <dbReference type="ChEBI" id="CHEBI:30616"/>
    </ligand>
</feature>
<dbReference type="PROSITE" id="PS00178">
    <property type="entry name" value="AA_TRNA_LIGASE_I"/>
    <property type="match status" value="1"/>
</dbReference>
<comment type="similarity">
    <text evidence="1 8 9">Belongs to the class-I aminoacyl-tRNA synthetase family.</text>
</comment>
<evidence type="ECO:0000256" key="5">
    <source>
        <dbReference type="ARBA" id="ARBA00022917"/>
    </source>
</evidence>
<comment type="caution">
    <text evidence="10">The sequence shown here is derived from an EMBL/GenBank/DDBJ whole genome shotgun (WGS) entry which is preliminary data.</text>
</comment>
<dbReference type="EMBL" id="MHQS01000005">
    <property type="protein sequence ID" value="OHA09229.1"/>
    <property type="molecule type" value="Genomic_DNA"/>
</dbReference>
<dbReference type="SUPFAM" id="SSF52374">
    <property type="entry name" value="Nucleotidylyl transferase"/>
    <property type="match status" value="1"/>
</dbReference>
<reference evidence="10 11" key="1">
    <citation type="journal article" date="2016" name="Nat. Commun.">
        <title>Thousands of microbial genomes shed light on interconnected biogeochemical processes in an aquifer system.</title>
        <authorList>
            <person name="Anantharaman K."/>
            <person name="Brown C.T."/>
            <person name="Hug L.A."/>
            <person name="Sharon I."/>
            <person name="Castelle C.J."/>
            <person name="Probst A.J."/>
            <person name="Thomas B.C."/>
            <person name="Singh A."/>
            <person name="Wilkins M.J."/>
            <person name="Karaoz U."/>
            <person name="Brodie E.L."/>
            <person name="Williams K.H."/>
            <person name="Hubbard S.S."/>
            <person name="Banfield J.F."/>
        </authorList>
    </citation>
    <scope>NUCLEOTIDE SEQUENCE [LARGE SCALE GENOMIC DNA]</scope>
</reference>
<dbReference type="NCBIfam" id="TIGR00233">
    <property type="entry name" value="trpS"/>
    <property type="match status" value="1"/>
</dbReference>
<dbReference type="FunFam" id="1.10.240.10:FF:000002">
    <property type="entry name" value="Tryptophan--tRNA ligase"/>
    <property type="match status" value="1"/>
</dbReference>
<dbReference type="InterPro" id="IPR014729">
    <property type="entry name" value="Rossmann-like_a/b/a_fold"/>
</dbReference>
<dbReference type="EC" id="6.1.1.2" evidence="8"/>
<dbReference type="STRING" id="1802280.A3B37_03370"/>
<sequence>MQKRIFSGVRPSGDLHIGNYLGAIRQWVRLQEDREVFFGIMDLHAITTPHDPAKLADQTLETAMAYLAAGLDPAKATLMVQSRVPAHAELAWILGTMTPLGELERMTQFKEKSRSKLGALLPAARQNVMAGLLNYPVLMAADILLYQADAVPVGEDQVQHVELARSIAERFNNRYGQTFTVPEVMLQHEAARIMALDDPTKKMSKSGESDRGYILPTDAPDAIREKIKTAVTDSGKEVTYNPDRKPAISNLLVIFSEFSGMPIRELERAYAGKSYVEFKADLAEAVISGLTPLQEKLAAFTKDPDGVRVILQKGSAKAAAIAEKTLNDVKQKIGFLKT</sequence>
<comment type="subcellular location">
    <subcellularLocation>
        <location evidence="8">Cytoplasm</location>
    </subcellularLocation>
</comment>
<dbReference type="AlphaFoldDB" id="A0A1G2LEI8"/>
<feature type="binding site" evidence="8">
    <location>
        <position position="193"/>
    </location>
    <ligand>
        <name>ATP</name>
        <dbReference type="ChEBI" id="CHEBI:30616"/>
    </ligand>
</feature>
<feature type="binding site" evidence="8">
    <location>
        <position position="142"/>
    </location>
    <ligand>
        <name>L-tryptophan</name>
        <dbReference type="ChEBI" id="CHEBI:57912"/>
    </ligand>
</feature>
<feature type="binding site" evidence="8">
    <location>
        <begin position="154"/>
        <end position="156"/>
    </location>
    <ligand>
        <name>ATP</name>
        <dbReference type="ChEBI" id="CHEBI:30616"/>
    </ligand>
</feature>
<evidence type="ECO:0000256" key="1">
    <source>
        <dbReference type="ARBA" id="ARBA00005594"/>
    </source>
</evidence>
<dbReference type="InterPro" id="IPR050203">
    <property type="entry name" value="Trp-tRNA_synthetase"/>
</dbReference>
<evidence type="ECO:0000256" key="6">
    <source>
        <dbReference type="ARBA" id="ARBA00023146"/>
    </source>
</evidence>
<dbReference type="InterPro" id="IPR002305">
    <property type="entry name" value="aa-tRNA-synth_Ic"/>
</dbReference>
<feature type="short sequence motif" description="'KMSKS' region" evidence="8">
    <location>
        <begin position="202"/>
        <end position="206"/>
    </location>
</feature>
<evidence type="ECO:0000313" key="11">
    <source>
        <dbReference type="Proteomes" id="UP000176705"/>
    </source>
</evidence>
<dbReference type="GO" id="GO:0004830">
    <property type="term" value="F:tryptophan-tRNA ligase activity"/>
    <property type="evidence" value="ECO:0007669"/>
    <property type="project" value="UniProtKB-UniRule"/>
</dbReference>
<dbReference type="GO" id="GO:0005524">
    <property type="term" value="F:ATP binding"/>
    <property type="evidence" value="ECO:0007669"/>
    <property type="project" value="UniProtKB-UniRule"/>
</dbReference>
<evidence type="ECO:0000256" key="2">
    <source>
        <dbReference type="ARBA" id="ARBA00022598"/>
    </source>
</evidence>
<dbReference type="HAMAP" id="MF_00140_B">
    <property type="entry name" value="Trp_tRNA_synth_B"/>
    <property type="match status" value="1"/>
</dbReference>
<dbReference type="Pfam" id="PF00579">
    <property type="entry name" value="tRNA-synt_1b"/>
    <property type="match status" value="1"/>
</dbReference>
<evidence type="ECO:0000313" key="10">
    <source>
        <dbReference type="EMBL" id="OHA09229.1"/>
    </source>
</evidence>
<feature type="binding site" evidence="8">
    <location>
        <begin position="202"/>
        <end position="206"/>
    </location>
    <ligand>
        <name>ATP</name>
        <dbReference type="ChEBI" id="CHEBI:30616"/>
    </ligand>
</feature>
<organism evidence="10 11">
    <name type="scientific">Candidatus Sungbacteria bacterium RIFCSPLOWO2_01_FULL_59_16</name>
    <dbReference type="NCBI Taxonomy" id="1802280"/>
    <lineage>
        <taxon>Bacteria</taxon>
        <taxon>Candidatus Sungiibacteriota</taxon>
    </lineage>
</organism>
<keyword evidence="6 8" id="KW-0030">Aminoacyl-tRNA synthetase</keyword>
<evidence type="ECO:0000256" key="3">
    <source>
        <dbReference type="ARBA" id="ARBA00022741"/>
    </source>
</evidence>
<evidence type="ECO:0000256" key="9">
    <source>
        <dbReference type="RuleBase" id="RU363036"/>
    </source>
</evidence>
<name>A0A1G2LEI8_9BACT</name>
<keyword evidence="4 8" id="KW-0067">ATP-binding</keyword>
<proteinExistence type="inferred from homology"/>
<feature type="short sequence motif" description="'HIGH' region" evidence="8">
    <location>
        <begin position="11"/>
        <end position="19"/>
    </location>
</feature>
<dbReference type="Gene3D" id="3.40.50.620">
    <property type="entry name" value="HUPs"/>
    <property type="match status" value="1"/>
</dbReference>
<dbReference type="Gene3D" id="1.10.240.10">
    <property type="entry name" value="Tyrosyl-Transfer RNA Synthetase"/>
    <property type="match status" value="1"/>
</dbReference>
<keyword evidence="8" id="KW-0963">Cytoplasm</keyword>
<keyword evidence="3 8" id="KW-0547">Nucleotide-binding</keyword>
<dbReference type="GO" id="GO:0006436">
    <property type="term" value="P:tryptophanyl-tRNA aminoacylation"/>
    <property type="evidence" value="ECO:0007669"/>
    <property type="project" value="UniProtKB-UniRule"/>
</dbReference>
<evidence type="ECO:0000256" key="8">
    <source>
        <dbReference type="HAMAP-Rule" id="MF_00140"/>
    </source>
</evidence>
<comment type="function">
    <text evidence="8">Catalyzes the attachment of tryptophan to tRNA(Trp).</text>
</comment>
<protein>
    <recommendedName>
        <fullName evidence="8">Tryptophan--tRNA ligase</fullName>
        <ecNumber evidence="8">6.1.1.2</ecNumber>
    </recommendedName>
    <alternativeName>
        <fullName evidence="8">Tryptophanyl-tRNA synthetase</fullName>
        <shortName evidence="8">TrpRS</shortName>
    </alternativeName>
</protein>
<dbReference type="InterPro" id="IPR002306">
    <property type="entry name" value="Trp-tRNA-ligase"/>
</dbReference>
<dbReference type="InterPro" id="IPR024109">
    <property type="entry name" value="Trp-tRNA-ligase_bac-type"/>
</dbReference>
<comment type="catalytic activity">
    <reaction evidence="7 8">
        <text>tRNA(Trp) + L-tryptophan + ATP = L-tryptophyl-tRNA(Trp) + AMP + diphosphate + H(+)</text>
        <dbReference type="Rhea" id="RHEA:24080"/>
        <dbReference type="Rhea" id="RHEA-COMP:9671"/>
        <dbReference type="Rhea" id="RHEA-COMP:9705"/>
        <dbReference type="ChEBI" id="CHEBI:15378"/>
        <dbReference type="ChEBI" id="CHEBI:30616"/>
        <dbReference type="ChEBI" id="CHEBI:33019"/>
        <dbReference type="ChEBI" id="CHEBI:57912"/>
        <dbReference type="ChEBI" id="CHEBI:78442"/>
        <dbReference type="ChEBI" id="CHEBI:78535"/>
        <dbReference type="ChEBI" id="CHEBI:456215"/>
        <dbReference type="EC" id="6.1.1.2"/>
    </reaction>
</comment>
<dbReference type="PANTHER" id="PTHR43766">
    <property type="entry name" value="TRYPTOPHAN--TRNA LIGASE, MITOCHONDRIAL"/>
    <property type="match status" value="1"/>
</dbReference>
<keyword evidence="2 8" id="KW-0436">Ligase</keyword>
<evidence type="ECO:0000256" key="4">
    <source>
        <dbReference type="ARBA" id="ARBA00022840"/>
    </source>
</evidence>